<keyword evidence="9" id="KW-0001">2Fe-2S</keyword>
<dbReference type="Proteomes" id="UP001219567">
    <property type="component" value="Chromosome 1"/>
</dbReference>
<proteinExistence type="inferred from homology"/>
<evidence type="ECO:0000256" key="9">
    <source>
        <dbReference type="HAMAP-Rule" id="MF_03115"/>
    </source>
</evidence>
<keyword evidence="8 9" id="KW-0496">Mitochondrion</keyword>
<sequence length="317" mass="33969">MASTSSSELRTLLVSCMDAARNGQYQKAVKDHEAASSVFETEMVDRITDTTYTPPAAAFDRVYVLLPYEGTAWSKLLSVLHTTLAPGAKLAVSLFDTNEADLVAKKLQAELAIAGFANAASSNDENLQLTAERPALSAVQSDDRTSTDSAEALPLRRKQANGVADNKTLKKALWTTQPGGSIDPDSLMEGTQLGPRTREDCTVDPTAPPQRRKRACKGCTCGLRELQEEEERTGDIVKLQNGELGGTRSETEVTVTGSDGQPRKVKKVQVDTKGATSSCGSCFLGDAFRCSTCPYLGLPAFEPGQKVEIPASMDDDI</sequence>
<evidence type="ECO:0000256" key="8">
    <source>
        <dbReference type="ARBA" id="ARBA00023128"/>
    </source>
</evidence>
<evidence type="ECO:0000256" key="5">
    <source>
        <dbReference type="ARBA" id="ARBA00022723"/>
    </source>
</evidence>
<dbReference type="PANTHER" id="PTHR13273:SF14">
    <property type="entry name" value="ANAMORSIN"/>
    <property type="match status" value="1"/>
</dbReference>
<evidence type="ECO:0000256" key="7">
    <source>
        <dbReference type="ARBA" id="ARBA00023014"/>
    </source>
</evidence>
<dbReference type="HAMAP" id="MF_03115">
    <property type="entry name" value="Anamorsin"/>
    <property type="match status" value="1"/>
</dbReference>
<feature type="binding site" evidence="9">
    <location>
        <position position="216"/>
    </location>
    <ligand>
        <name>[2Fe-2S] cluster</name>
        <dbReference type="ChEBI" id="CHEBI:190135"/>
    </ligand>
</feature>
<feature type="binding site" evidence="9">
    <location>
        <position position="290"/>
    </location>
    <ligand>
        <name>[4Fe-4S] cluster</name>
        <dbReference type="ChEBI" id="CHEBI:49883"/>
    </ligand>
</feature>
<name>A0AAJ6CEX6_9BASI</name>
<dbReference type="AlphaFoldDB" id="A0AAJ6CEX6"/>
<feature type="binding site" evidence="9">
    <location>
        <position position="221"/>
    </location>
    <ligand>
        <name>[2Fe-2S] cluster</name>
        <dbReference type="ChEBI" id="CHEBI:190135"/>
    </ligand>
</feature>
<organism evidence="12 13">
    <name type="scientific">Malassezia yamatoensis</name>
    <dbReference type="NCBI Taxonomy" id="253288"/>
    <lineage>
        <taxon>Eukaryota</taxon>
        <taxon>Fungi</taxon>
        <taxon>Dikarya</taxon>
        <taxon>Basidiomycota</taxon>
        <taxon>Ustilaginomycotina</taxon>
        <taxon>Malasseziomycetes</taxon>
        <taxon>Malasseziales</taxon>
        <taxon>Malasseziaceae</taxon>
        <taxon>Malassezia</taxon>
    </lineage>
</organism>
<dbReference type="GO" id="GO:0046872">
    <property type="term" value="F:metal ion binding"/>
    <property type="evidence" value="ECO:0007669"/>
    <property type="project" value="UniProtKB-KW"/>
</dbReference>
<evidence type="ECO:0000256" key="6">
    <source>
        <dbReference type="ARBA" id="ARBA00023004"/>
    </source>
</evidence>
<comment type="domain">
    <text evidence="9">The N-terminal domain has structural similarity with S-adenosyl-L-methionine-dependent methyltransferases, but does not bind S-adenosyl-L-methionine. It is required for correct assembly of the 2 Fe-S clusters.</text>
</comment>
<comment type="cofactor">
    <cofactor evidence="9">
        <name>[2Fe-2S] cluster</name>
        <dbReference type="ChEBI" id="CHEBI:190135"/>
    </cofactor>
</comment>
<evidence type="ECO:0000259" key="11">
    <source>
        <dbReference type="Pfam" id="PF16803"/>
    </source>
</evidence>
<dbReference type="InterPro" id="IPR031838">
    <property type="entry name" value="Dre2_N"/>
</dbReference>
<keyword evidence="7 9" id="KW-0411">Iron-sulfur</keyword>
<dbReference type="GO" id="GO:0016226">
    <property type="term" value="P:iron-sulfur cluster assembly"/>
    <property type="evidence" value="ECO:0007669"/>
    <property type="project" value="UniProtKB-UniRule"/>
</dbReference>
<comment type="similarity">
    <text evidence="2 9">Belongs to the anamorsin family.</text>
</comment>
<feature type="domain" description="Anamorsin C-terminal" evidence="10">
    <location>
        <begin position="199"/>
        <end position="309"/>
    </location>
</feature>
<feature type="binding site" evidence="9">
    <location>
        <position position="219"/>
    </location>
    <ligand>
        <name>[2Fe-2S] cluster</name>
        <dbReference type="ChEBI" id="CHEBI:190135"/>
    </ligand>
</feature>
<dbReference type="Pfam" id="PF16803">
    <property type="entry name" value="DRE2_N"/>
    <property type="match status" value="1"/>
</dbReference>
<dbReference type="GO" id="GO:0051537">
    <property type="term" value="F:2 iron, 2 sulfur cluster binding"/>
    <property type="evidence" value="ECO:0007669"/>
    <property type="project" value="UniProtKB-UniRule"/>
</dbReference>
<dbReference type="EMBL" id="CP119943">
    <property type="protein sequence ID" value="WFC97722.1"/>
    <property type="molecule type" value="Genomic_DNA"/>
</dbReference>
<feature type="binding site" evidence="9">
    <location>
        <position position="282"/>
    </location>
    <ligand>
        <name>[4Fe-4S] cluster</name>
        <dbReference type="ChEBI" id="CHEBI:49883"/>
    </ligand>
</feature>
<evidence type="ECO:0000256" key="4">
    <source>
        <dbReference type="ARBA" id="ARBA00022490"/>
    </source>
</evidence>
<dbReference type="InterPro" id="IPR007785">
    <property type="entry name" value="Anamorsin"/>
</dbReference>
<evidence type="ECO:0000256" key="3">
    <source>
        <dbReference type="ARBA" id="ARBA00022485"/>
    </source>
</evidence>
<dbReference type="Pfam" id="PF05093">
    <property type="entry name" value="CIAPIN1"/>
    <property type="match status" value="1"/>
</dbReference>
<protein>
    <submittedName>
        <fullName evidence="12">Electron carrier</fullName>
    </submittedName>
</protein>
<comment type="domain">
    <text evidence="9">The twin Cx2C motifs are involved in the recognition by the mitochondrial MIA40-ERV1 disulfide relay system. The formation of 2 disulfide bonds in the Cx2C motifs through dithiol/disulfide exchange reactions effectively traps the protein in the mitochondrial intermembrane space.</text>
</comment>
<dbReference type="GO" id="GO:0009055">
    <property type="term" value="F:electron transfer activity"/>
    <property type="evidence" value="ECO:0007669"/>
    <property type="project" value="UniProtKB-UniRule"/>
</dbReference>
<dbReference type="InterPro" id="IPR046408">
    <property type="entry name" value="CIAPIN1"/>
</dbReference>
<keyword evidence="3 9" id="KW-0004">4Fe-4S</keyword>
<dbReference type="PANTHER" id="PTHR13273">
    <property type="entry name" value="ANAMORSIN"/>
    <property type="match status" value="1"/>
</dbReference>
<feature type="binding site" evidence="9">
    <location>
        <position position="201"/>
    </location>
    <ligand>
        <name>[2Fe-2S] cluster</name>
        <dbReference type="ChEBI" id="CHEBI:190135"/>
    </ligand>
</feature>
<comment type="cofactor">
    <cofactor evidence="1 9">
        <name>[4Fe-4S] cluster</name>
        <dbReference type="ChEBI" id="CHEBI:49883"/>
    </cofactor>
</comment>
<feature type="short sequence motif" description="Cx2C motif 1" evidence="9">
    <location>
        <begin position="279"/>
        <end position="282"/>
    </location>
</feature>
<evidence type="ECO:0000256" key="2">
    <source>
        <dbReference type="ARBA" id="ARBA00008169"/>
    </source>
</evidence>
<evidence type="ECO:0000256" key="1">
    <source>
        <dbReference type="ARBA" id="ARBA00001966"/>
    </source>
</evidence>
<evidence type="ECO:0000313" key="13">
    <source>
        <dbReference type="Proteomes" id="UP001219567"/>
    </source>
</evidence>
<feature type="region of interest" description="Fe-S binding site B" evidence="9">
    <location>
        <begin position="279"/>
        <end position="293"/>
    </location>
</feature>
<feature type="domain" description="Fe-S cluster assembly protein Dre2 N-terminal" evidence="11">
    <location>
        <begin position="11"/>
        <end position="125"/>
    </location>
</feature>
<keyword evidence="5 9" id="KW-0479">Metal-binding</keyword>
<keyword evidence="4 9" id="KW-0963">Cytoplasm</keyword>
<reference evidence="12 13" key="1">
    <citation type="submission" date="2023-03" db="EMBL/GenBank/DDBJ databases">
        <title>Mating type loci evolution in Malassezia.</title>
        <authorList>
            <person name="Coelho M.A."/>
        </authorList>
    </citation>
    <scope>NUCLEOTIDE SEQUENCE [LARGE SCALE GENOMIC DNA]</scope>
    <source>
        <strain evidence="12 13">CBS 9725</strain>
    </source>
</reference>
<feature type="binding site" evidence="9">
    <location>
        <position position="279"/>
    </location>
    <ligand>
        <name>[4Fe-4S] cluster</name>
        <dbReference type="ChEBI" id="CHEBI:49883"/>
    </ligand>
</feature>
<comment type="caution">
    <text evidence="9">Lacks conserved residue(s) required for the propagation of feature annotation.</text>
</comment>
<evidence type="ECO:0000259" key="10">
    <source>
        <dbReference type="Pfam" id="PF05093"/>
    </source>
</evidence>
<feature type="binding site" evidence="9">
    <location>
        <position position="293"/>
    </location>
    <ligand>
        <name>[4Fe-4S] cluster</name>
        <dbReference type="ChEBI" id="CHEBI:49883"/>
    </ligand>
</feature>
<keyword evidence="13" id="KW-1185">Reference proteome</keyword>
<feature type="short sequence motif" description="Cx2C motif 2" evidence="9">
    <location>
        <begin position="290"/>
        <end position="293"/>
    </location>
</feature>
<gene>
    <name evidence="12" type="primary">DRE2</name>
    <name evidence="12" type="ORF">MYAM1_000441</name>
</gene>
<evidence type="ECO:0000313" key="12">
    <source>
        <dbReference type="EMBL" id="WFC97722.1"/>
    </source>
</evidence>
<accession>A0AAJ6CEX6</accession>
<dbReference type="GO" id="GO:0005758">
    <property type="term" value="C:mitochondrial intermembrane space"/>
    <property type="evidence" value="ECO:0007669"/>
    <property type="project" value="UniProtKB-SubCell"/>
</dbReference>
<comment type="domain">
    <text evidence="9">The C-terminal domain binds 2 Fe-S clusters but is otherwise mostly in an intrinsically disordered conformation.</text>
</comment>
<dbReference type="GO" id="GO:0051539">
    <property type="term" value="F:4 iron, 4 sulfur cluster binding"/>
    <property type="evidence" value="ECO:0007669"/>
    <property type="project" value="UniProtKB-KW"/>
</dbReference>
<comment type="subcellular location">
    <subcellularLocation>
        <location evidence="9">Cytoplasm</location>
    </subcellularLocation>
    <subcellularLocation>
        <location evidence="9">Mitochondrion intermembrane space</location>
    </subcellularLocation>
</comment>
<keyword evidence="6 9" id="KW-0408">Iron</keyword>